<dbReference type="SMART" id="SM00039">
    <property type="entry name" value="CRF"/>
    <property type="match status" value="1"/>
</dbReference>
<dbReference type="EnsemblMetazoa" id="XM_022796771">
    <property type="protein sequence ID" value="XP_022652506"/>
    <property type="gene ID" value="LOC111246719"/>
</dbReference>
<feature type="chain" id="PRO_5033913602" description="Corticotropin-releasing factor domain-containing protein" evidence="5">
    <location>
        <begin position="26"/>
        <end position="844"/>
    </location>
</feature>
<reference evidence="7" key="1">
    <citation type="submission" date="2021-01" db="UniProtKB">
        <authorList>
            <consortium name="EnsemblMetazoa"/>
        </authorList>
    </citation>
    <scope>IDENTIFICATION</scope>
</reference>
<dbReference type="EnsemblMetazoa" id="XM_022796774">
    <property type="protein sequence ID" value="XP_022652509"/>
    <property type="gene ID" value="LOC111246719"/>
</dbReference>
<name>A0A7M7JXG1_VARDE</name>
<sequence length="844" mass="94069">MKQSTWLTGVALLSIISFTLPGCSAYVPQGPQTFPYPKAFMLHRRAGGMPNLSVVGPLDVLRQKMILDMMEQRMKNKINANNEFLSRLGKRGGPVTASTPTILDLSNTAAIDTFQQLAFLTSLVKKRRRRSLADSTLFSAPSIQVWLNDQRRLAGRYTKSNGNRQSSRVFRLDLRTYGTVPKSPTLKTEPYVLSDDATTKAPYTSNFVSTKLADSEPTTGSLTEPGPTTWSPSLQGYVDDCSSPVNALRRDHPNHFAKNTTIFFSMRSEAEERFLREIISGRNHVSSSKTNITTATSITDESGDDWSDNTSATREISQQIDETTTDHTEFRFTLPESTSNAKTSAKHGQLVDGISQQEHQRQFTTETAFMFHETSESDFVESFEEQKTTFNERGVSEKVKILPASDNFELSSHSTTEINESSFDYSVSTLLSEIPTKTIHRPVENMTDWPVVSIVTSVSELITTKKEEKLPIAFVDHNDITTTESAATKQTVINPSPVISVKTVLRNIAKLPPEHAHAIQFDSSSSMVSPGYVAKNQNSSAGHPIRPIIIGSFEFSFDSNNDAKQRSNRPKAFTKNDAVAVKRQYASQSQVFYEKEGSLERITDTRDIGQNHTSKTISFLTTEHVLQATTSASNLHALSTTLPSITTPMPGLKPAILKADVTKALHEVRAFDDSDESNKSIERLTVKHNKKPLSDSPTQIRTQTSISLNELGEPFNPETRVVYDSKMTPTVEEVKTVKKKQTFLIGHTWTGNKNTSKKNKETISNSPTQRPMEEAFTKVNKVSSKPTSNLASHENHNDDVNEIFKSLRENDQDGCIQRAICEYEAMKRTKTLNIMEESFVDLFG</sequence>
<dbReference type="Pfam" id="PF00473">
    <property type="entry name" value="CRF"/>
    <property type="match status" value="1"/>
</dbReference>
<keyword evidence="5" id="KW-0732">Signal</keyword>
<proteinExistence type="predicted"/>
<evidence type="ECO:0000313" key="7">
    <source>
        <dbReference type="EnsemblMetazoa" id="XP_022652510"/>
    </source>
</evidence>
<evidence type="ECO:0000256" key="2">
    <source>
        <dbReference type="ARBA" id="ARBA00022525"/>
    </source>
</evidence>
<feature type="region of interest" description="Disordered" evidence="4">
    <location>
        <begin position="298"/>
        <end position="328"/>
    </location>
</feature>
<dbReference type="RefSeq" id="XP_022652507.1">
    <property type="nucleotide sequence ID" value="XM_022796772.1"/>
</dbReference>
<feature type="region of interest" description="Disordered" evidence="4">
    <location>
        <begin position="749"/>
        <end position="772"/>
    </location>
</feature>
<evidence type="ECO:0000256" key="4">
    <source>
        <dbReference type="SAM" id="MobiDB-lite"/>
    </source>
</evidence>
<evidence type="ECO:0000256" key="3">
    <source>
        <dbReference type="ARBA" id="ARBA00022702"/>
    </source>
</evidence>
<dbReference type="KEGG" id="vde:111246719"/>
<protein>
    <recommendedName>
        <fullName evidence="6">Corticotropin-releasing factor domain-containing protein</fullName>
    </recommendedName>
</protein>
<dbReference type="AlphaFoldDB" id="A0A7M7JXG1"/>
<dbReference type="RefSeq" id="XP_022652506.1">
    <property type="nucleotide sequence ID" value="XM_022796771.1"/>
</dbReference>
<dbReference type="RefSeq" id="XP_022652509.1">
    <property type="nucleotide sequence ID" value="XM_022796774.1"/>
</dbReference>
<dbReference type="InParanoid" id="A0A7M7JXG1"/>
<feature type="domain" description="Corticotropin-releasing factor" evidence="6">
    <location>
        <begin position="48"/>
        <end position="88"/>
    </location>
</feature>
<evidence type="ECO:0000256" key="5">
    <source>
        <dbReference type="SAM" id="SignalP"/>
    </source>
</evidence>
<dbReference type="GO" id="GO:0005179">
    <property type="term" value="F:hormone activity"/>
    <property type="evidence" value="ECO:0007669"/>
    <property type="project" value="UniProtKB-KW"/>
</dbReference>
<dbReference type="Proteomes" id="UP000594260">
    <property type="component" value="Unplaced"/>
</dbReference>
<evidence type="ECO:0000313" key="8">
    <source>
        <dbReference type="Proteomes" id="UP000594260"/>
    </source>
</evidence>
<accession>A0A7M7JXG1</accession>
<keyword evidence="3" id="KW-0372">Hormone</keyword>
<dbReference type="PROSITE" id="PS00511">
    <property type="entry name" value="CRF"/>
    <property type="match status" value="1"/>
</dbReference>
<dbReference type="GeneID" id="111246719"/>
<feature type="compositionally biased region" description="Polar residues" evidence="4">
    <location>
        <begin position="308"/>
        <end position="322"/>
    </location>
</feature>
<dbReference type="GO" id="GO:0005576">
    <property type="term" value="C:extracellular region"/>
    <property type="evidence" value="ECO:0007669"/>
    <property type="project" value="UniProtKB-SubCell"/>
</dbReference>
<dbReference type="RefSeq" id="XP_022652510.1">
    <property type="nucleotide sequence ID" value="XM_022796775.1"/>
</dbReference>
<evidence type="ECO:0000259" key="6">
    <source>
        <dbReference type="SMART" id="SM00039"/>
    </source>
</evidence>
<dbReference type="InterPro" id="IPR018446">
    <property type="entry name" value="Corticotropin-releasing_fac_CS"/>
</dbReference>
<dbReference type="EnsemblMetazoa" id="XM_022796775">
    <property type="protein sequence ID" value="XP_022652510"/>
    <property type="gene ID" value="LOC111246719"/>
</dbReference>
<dbReference type="OrthoDB" id="6418774at2759"/>
<feature type="signal peptide" evidence="5">
    <location>
        <begin position="1"/>
        <end position="25"/>
    </location>
</feature>
<comment type="subcellular location">
    <subcellularLocation>
        <location evidence="1">Secreted</location>
    </subcellularLocation>
</comment>
<dbReference type="InterPro" id="IPR000187">
    <property type="entry name" value="CRF"/>
</dbReference>
<keyword evidence="8" id="KW-1185">Reference proteome</keyword>
<organism evidence="7 8">
    <name type="scientific">Varroa destructor</name>
    <name type="common">Honeybee mite</name>
    <dbReference type="NCBI Taxonomy" id="109461"/>
    <lineage>
        <taxon>Eukaryota</taxon>
        <taxon>Metazoa</taxon>
        <taxon>Ecdysozoa</taxon>
        <taxon>Arthropoda</taxon>
        <taxon>Chelicerata</taxon>
        <taxon>Arachnida</taxon>
        <taxon>Acari</taxon>
        <taxon>Parasitiformes</taxon>
        <taxon>Mesostigmata</taxon>
        <taxon>Gamasina</taxon>
        <taxon>Dermanyssoidea</taxon>
        <taxon>Varroidae</taxon>
        <taxon>Varroa</taxon>
    </lineage>
</organism>
<dbReference type="EnsemblMetazoa" id="XM_022796772">
    <property type="protein sequence ID" value="XP_022652507"/>
    <property type="gene ID" value="LOC111246719"/>
</dbReference>
<feature type="region of interest" description="Disordered" evidence="4">
    <location>
        <begin position="214"/>
        <end position="234"/>
    </location>
</feature>
<evidence type="ECO:0000256" key="1">
    <source>
        <dbReference type="ARBA" id="ARBA00004613"/>
    </source>
</evidence>
<feature type="compositionally biased region" description="Polar residues" evidence="4">
    <location>
        <begin position="216"/>
        <end position="234"/>
    </location>
</feature>
<keyword evidence="2" id="KW-0964">Secreted</keyword>